<dbReference type="EMBL" id="RCZE01000026">
    <property type="protein sequence ID" value="TPG65688.1"/>
    <property type="molecule type" value="Genomic_DNA"/>
</dbReference>
<dbReference type="InterPro" id="IPR010767">
    <property type="entry name" value="Phage_CGC-2007_Cje0229"/>
</dbReference>
<evidence type="ECO:0000313" key="1">
    <source>
        <dbReference type="EMBL" id="TPG65688.1"/>
    </source>
</evidence>
<proteinExistence type="predicted"/>
<comment type="caution">
    <text evidence="1">The sequence shown here is derived from an EMBL/GenBank/DDBJ whole genome shotgun (WGS) entry which is preliminary data.</text>
</comment>
<gene>
    <name evidence="1" type="ORF">EAH78_31575</name>
</gene>
<dbReference type="AlphaFoldDB" id="A0A502GWC4"/>
<dbReference type="Proteomes" id="UP000317933">
    <property type="component" value="Unassembled WGS sequence"/>
</dbReference>
<accession>A0A502GWC4</accession>
<organism evidence="1 2">
    <name type="scientific">Pseudomonas arsenicoxydans</name>
    <dbReference type="NCBI Taxonomy" id="702115"/>
    <lineage>
        <taxon>Bacteria</taxon>
        <taxon>Pseudomonadati</taxon>
        <taxon>Pseudomonadota</taxon>
        <taxon>Gammaproteobacteria</taxon>
        <taxon>Pseudomonadales</taxon>
        <taxon>Pseudomonadaceae</taxon>
        <taxon>Pseudomonas</taxon>
    </lineage>
</organism>
<dbReference type="Pfam" id="PF07087">
    <property type="entry name" value="DUF1353"/>
    <property type="match status" value="1"/>
</dbReference>
<sequence length="153" mass="17160">MSRTYPYFDAPLDTRYDAEGSRLLGRDHWRVLQPFRLILSKRQWVFVPAGVLTDGGTIPRIALSLVSPWGKLGQAYVMHDQLCEYLSITVDGAPINISRARCDSLLYVALDVLGATKKEIAVVAGAVELYRNLSQANLPSNMSMKRSLESKWM</sequence>
<name>A0A502GWC4_9PSED</name>
<protein>
    <submittedName>
        <fullName evidence="1">DUF1353 domain-containing protein</fullName>
    </submittedName>
</protein>
<reference evidence="1 2" key="1">
    <citation type="journal article" date="2019" name="Environ. Microbiol.">
        <title>Species interactions and distinct microbial communities in high Arctic permafrost affected cryosols are associated with the CH4 and CO2 gas fluxes.</title>
        <authorList>
            <person name="Altshuler I."/>
            <person name="Hamel J."/>
            <person name="Turney S."/>
            <person name="Magnuson E."/>
            <person name="Levesque R."/>
            <person name="Greer C."/>
            <person name="Whyte L.G."/>
        </authorList>
    </citation>
    <scope>NUCLEOTIDE SEQUENCE [LARGE SCALE GENOMIC DNA]</scope>
    <source>
        <strain evidence="1 2">E3</strain>
    </source>
</reference>
<dbReference type="RefSeq" id="WP_140672185.1">
    <property type="nucleotide sequence ID" value="NZ_RCZE01000026.1"/>
</dbReference>
<evidence type="ECO:0000313" key="2">
    <source>
        <dbReference type="Proteomes" id="UP000317933"/>
    </source>
</evidence>